<feature type="transmembrane region" description="Helical" evidence="1">
    <location>
        <begin position="114"/>
        <end position="131"/>
    </location>
</feature>
<accession>A0A5C6FLV3</accession>
<feature type="transmembrane region" description="Helical" evidence="1">
    <location>
        <begin position="201"/>
        <end position="219"/>
    </location>
</feature>
<gene>
    <name evidence="2" type="ORF">V7x_47640</name>
</gene>
<keyword evidence="1" id="KW-1133">Transmembrane helix</keyword>
<dbReference type="AlphaFoldDB" id="A0A5C6FLV3"/>
<feature type="transmembrane region" description="Helical" evidence="1">
    <location>
        <begin position="280"/>
        <end position="303"/>
    </location>
</feature>
<feature type="transmembrane region" description="Helical" evidence="1">
    <location>
        <begin position="6"/>
        <end position="26"/>
    </location>
</feature>
<evidence type="ECO:0000313" key="3">
    <source>
        <dbReference type="Proteomes" id="UP000316476"/>
    </source>
</evidence>
<dbReference type="OrthoDB" id="252004at2"/>
<comment type="caution">
    <text evidence="2">The sequence shown here is derived from an EMBL/GenBank/DDBJ whole genome shotgun (WGS) entry which is preliminary data.</text>
</comment>
<sequence>MTFGTELLVGCIALPAVIAFIAAWASGRIAGTGDVAATTSPWNRTGAAALVAATGWCLAMLASLATGYHFSESEQSFSAWVLDDEAWRSIIAPLFVLALAACGMFAVTDPWISWRVLLVGLGSTWLAYMVLPTGDGWVDTLPLHRTWFALVVASVLLNTASFQSLHRSGAGSWLLLVGLAGLGPAMLLTALNYAAPAQWCLAAISATLACQIVVTLRGAATLPSRVVSAVFYPLAGAIAALTTTSRFYTWEDYPAWLYAVALFAPTCIAVTDFPIRRRPWWLRVPVAAMIAGLLIGVCVWQLLLTVDDTSW</sequence>
<evidence type="ECO:0000256" key="1">
    <source>
        <dbReference type="SAM" id="Phobius"/>
    </source>
</evidence>
<feature type="transmembrane region" description="Helical" evidence="1">
    <location>
        <begin position="226"/>
        <end position="249"/>
    </location>
</feature>
<feature type="transmembrane region" description="Helical" evidence="1">
    <location>
        <begin position="255"/>
        <end position="273"/>
    </location>
</feature>
<keyword evidence="1" id="KW-0472">Membrane</keyword>
<reference evidence="2 3" key="1">
    <citation type="submission" date="2019-02" db="EMBL/GenBank/DDBJ databases">
        <title>Deep-cultivation of Planctomycetes and their phenomic and genomic characterization uncovers novel biology.</title>
        <authorList>
            <person name="Wiegand S."/>
            <person name="Jogler M."/>
            <person name="Boedeker C."/>
            <person name="Pinto D."/>
            <person name="Vollmers J."/>
            <person name="Rivas-Marin E."/>
            <person name="Kohn T."/>
            <person name="Peeters S.H."/>
            <person name="Heuer A."/>
            <person name="Rast P."/>
            <person name="Oberbeckmann S."/>
            <person name="Bunk B."/>
            <person name="Jeske O."/>
            <person name="Meyerdierks A."/>
            <person name="Storesund J.E."/>
            <person name="Kallscheuer N."/>
            <person name="Luecker S."/>
            <person name="Lage O.M."/>
            <person name="Pohl T."/>
            <person name="Merkel B.J."/>
            <person name="Hornburger P."/>
            <person name="Mueller R.-W."/>
            <person name="Bruemmer F."/>
            <person name="Labrenz M."/>
            <person name="Spormann A.M."/>
            <person name="Op Den Camp H."/>
            <person name="Overmann J."/>
            <person name="Amann R."/>
            <person name="Jetten M.S.M."/>
            <person name="Mascher T."/>
            <person name="Medema M.H."/>
            <person name="Devos D.P."/>
            <person name="Kaster A.-K."/>
            <person name="Ovreas L."/>
            <person name="Rohde M."/>
            <person name="Galperin M.Y."/>
            <person name="Jogler C."/>
        </authorList>
    </citation>
    <scope>NUCLEOTIDE SEQUENCE [LARGE SCALE GENOMIC DNA]</scope>
    <source>
        <strain evidence="2 3">V7</strain>
    </source>
</reference>
<keyword evidence="1" id="KW-0812">Transmembrane</keyword>
<evidence type="ECO:0000313" key="2">
    <source>
        <dbReference type="EMBL" id="TWU63027.1"/>
    </source>
</evidence>
<proteinExistence type="predicted"/>
<feature type="transmembrane region" description="Helical" evidence="1">
    <location>
        <begin position="90"/>
        <end position="107"/>
    </location>
</feature>
<dbReference type="Proteomes" id="UP000316476">
    <property type="component" value="Unassembled WGS sequence"/>
</dbReference>
<dbReference type="EMBL" id="SJPZ01000002">
    <property type="protein sequence ID" value="TWU63027.1"/>
    <property type="molecule type" value="Genomic_DNA"/>
</dbReference>
<dbReference type="RefSeq" id="WP_146415715.1">
    <property type="nucleotide sequence ID" value="NZ_SJPZ01000002.1"/>
</dbReference>
<feature type="transmembrane region" description="Helical" evidence="1">
    <location>
        <begin position="173"/>
        <end position="195"/>
    </location>
</feature>
<name>A0A5C6FLV3_9PLAN</name>
<feature type="transmembrane region" description="Helical" evidence="1">
    <location>
        <begin position="143"/>
        <end position="161"/>
    </location>
</feature>
<protein>
    <submittedName>
        <fullName evidence="2">Uncharacterized protein</fullName>
    </submittedName>
</protein>
<feature type="transmembrane region" description="Helical" evidence="1">
    <location>
        <begin position="47"/>
        <end position="70"/>
    </location>
</feature>
<organism evidence="2 3">
    <name type="scientific">Crateriforma conspicua</name>
    <dbReference type="NCBI Taxonomy" id="2527996"/>
    <lineage>
        <taxon>Bacteria</taxon>
        <taxon>Pseudomonadati</taxon>
        <taxon>Planctomycetota</taxon>
        <taxon>Planctomycetia</taxon>
        <taxon>Planctomycetales</taxon>
        <taxon>Planctomycetaceae</taxon>
        <taxon>Crateriforma</taxon>
    </lineage>
</organism>